<keyword evidence="2" id="KW-1185">Reference proteome</keyword>
<dbReference type="Gene3D" id="1.10.510.10">
    <property type="entry name" value="Transferase(Phosphotransferase) domain 1"/>
    <property type="match status" value="1"/>
</dbReference>
<dbReference type="InterPro" id="IPR011009">
    <property type="entry name" value="Kinase-like_dom_sf"/>
</dbReference>
<dbReference type="AlphaFoldDB" id="A0A7H8QTE8"/>
<dbReference type="OrthoDB" id="4161200at2759"/>
<name>A0A7H8QTE8_TALRU</name>
<proteinExistence type="predicted"/>
<dbReference type="SUPFAM" id="SSF56112">
    <property type="entry name" value="Protein kinase-like (PK-like)"/>
    <property type="match status" value="1"/>
</dbReference>
<dbReference type="EMBL" id="CP055899">
    <property type="protein sequence ID" value="QKX57219.1"/>
    <property type="molecule type" value="Genomic_DNA"/>
</dbReference>
<sequence>MGGDDRADTDDDHLLELNDVIEPLPDLWLSKWPRAHKYFGPNRERLVPEDEDENMEEDFKFANDDDFDEEYGNDETYADHMTDELAEGENLEYDKISIVDLGLANEPPMITNDSLEVQFNKKKPDDIDSEEAKVVTELIRKILRYEPSERPTAADLLQHSWFKD</sequence>
<evidence type="ECO:0000313" key="2">
    <source>
        <dbReference type="Proteomes" id="UP000509510"/>
    </source>
</evidence>
<protein>
    <recommendedName>
        <fullName evidence="3">Protein kinase domain-containing protein</fullName>
    </recommendedName>
</protein>
<evidence type="ECO:0000313" key="1">
    <source>
        <dbReference type="EMBL" id="QKX57219.1"/>
    </source>
</evidence>
<dbReference type="Proteomes" id="UP000509510">
    <property type="component" value="Chromosome II"/>
</dbReference>
<evidence type="ECO:0008006" key="3">
    <source>
        <dbReference type="Google" id="ProtNLM"/>
    </source>
</evidence>
<dbReference type="KEGG" id="trg:TRUGW13939_04327"/>
<gene>
    <name evidence="1" type="ORF">TRUGW13939_04327</name>
</gene>
<dbReference type="GeneID" id="55991829"/>
<reference evidence="2" key="1">
    <citation type="submission" date="2020-06" db="EMBL/GenBank/DDBJ databases">
        <title>A chromosome-scale genome assembly of Talaromyces rugulosus W13939.</title>
        <authorList>
            <person name="Wang B."/>
            <person name="Guo L."/>
            <person name="Ye K."/>
            <person name="Wang L."/>
        </authorList>
    </citation>
    <scope>NUCLEOTIDE SEQUENCE [LARGE SCALE GENOMIC DNA]</scope>
    <source>
        <strain evidence="2">W13939</strain>
    </source>
</reference>
<organism evidence="1 2">
    <name type="scientific">Talaromyces rugulosus</name>
    <name type="common">Penicillium rugulosum</name>
    <dbReference type="NCBI Taxonomy" id="121627"/>
    <lineage>
        <taxon>Eukaryota</taxon>
        <taxon>Fungi</taxon>
        <taxon>Dikarya</taxon>
        <taxon>Ascomycota</taxon>
        <taxon>Pezizomycotina</taxon>
        <taxon>Eurotiomycetes</taxon>
        <taxon>Eurotiomycetidae</taxon>
        <taxon>Eurotiales</taxon>
        <taxon>Trichocomaceae</taxon>
        <taxon>Talaromyces</taxon>
        <taxon>Talaromyces sect. Islandici</taxon>
    </lineage>
</organism>
<dbReference type="RefSeq" id="XP_035343397.1">
    <property type="nucleotide sequence ID" value="XM_035487504.1"/>
</dbReference>
<accession>A0A7H8QTE8</accession>